<accession>A0A1I6W027</accession>
<feature type="signal peptide" evidence="1">
    <location>
        <begin position="1"/>
        <end position="20"/>
    </location>
</feature>
<feature type="chain" id="PRO_5011448167" description="MAC/Perforin domain-containing protein" evidence="1">
    <location>
        <begin position="21"/>
        <end position="515"/>
    </location>
</feature>
<reference evidence="2 3" key="1">
    <citation type="submission" date="2016-10" db="EMBL/GenBank/DDBJ databases">
        <authorList>
            <person name="de Groot N.N."/>
        </authorList>
    </citation>
    <scope>NUCLEOTIDE SEQUENCE [LARGE SCALE GENOMIC DNA]</scope>
    <source>
        <strain evidence="2 3">DSM 22789</strain>
    </source>
</reference>
<dbReference type="AlphaFoldDB" id="A0A1I6W027"/>
<keyword evidence="1" id="KW-0732">Signal</keyword>
<gene>
    <name evidence="2" type="ORF">SAMN05660206_1212</name>
</gene>
<dbReference type="PROSITE" id="PS51257">
    <property type="entry name" value="PROKAR_LIPOPROTEIN"/>
    <property type="match status" value="1"/>
</dbReference>
<evidence type="ECO:0000256" key="1">
    <source>
        <dbReference type="SAM" id="SignalP"/>
    </source>
</evidence>
<dbReference type="OrthoDB" id="1038436at2"/>
<sequence length="515" mass="57680">MKIKFLGLSALMLLMTVVSCQKDVKNPVETQPRYADAGDGGLDVLGYGYDMINGRFASAESATRRIVNVRKLKAELPARIHEIGGTYVDYQTKSGEDYEKFQKQHIVKVDVKTGIKIFGLSLFKADFKSSFDQTTLKESTRSFASVDMLVKTASLEILNHNLSYDYLKNYLDTDFVNACNTLTPEQLVNLYGVGMIKKMDVGGKLSLDYSSVVSNGDKKTIVTAGGSAAFKFLFKVDVSPSYEYHQQDVNKNTNQKMVYRSVGGTGAIGITQGSLTQPAAFNPSTWSSTVNRNTSVLINFSDDSFILLHELIPNAEKAKLVRDLIYEKLGMVNKVYSQGKLLAKIWGSPNLNDYAFTSFELFNTTGYNSHNQADYIMSHNVILNGGGTTYDNEFAYSGVDAYKFSEGEASRKIGVKNKNLNPALKYKVSYKYRYSESSPIPNFNSYQITELPPAKWDDYTWYQARKTISGVTSFEECCFVSKIVDDYVVYPEGSKVELYIYDRYTGSIKETLVFD</sequence>
<keyword evidence="3" id="KW-1185">Reference proteome</keyword>
<organism evidence="2 3">
    <name type="scientific">Sphingobacterium wenxiniae</name>
    <dbReference type="NCBI Taxonomy" id="683125"/>
    <lineage>
        <taxon>Bacteria</taxon>
        <taxon>Pseudomonadati</taxon>
        <taxon>Bacteroidota</taxon>
        <taxon>Sphingobacteriia</taxon>
        <taxon>Sphingobacteriales</taxon>
        <taxon>Sphingobacteriaceae</taxon>
        <taxon>Sphingobacterium</taxon>
    </lineage>
</organism>
<name>A0A1I6W027_9SPHI</name>
<protein>
    <recommendedName>
        <fullName evidence="4">MAC/Perforin domain-containing protein</fullName>
    </recommendedName>
</protein>
<evidence type="ECO:0000313" key="2">
    <source>
        <dbReference type="EMBL" id="SFT19121.1"/>
    </source>
</evidence>
<dbReference type="EMBL" id="FOZZ01000021">
    <property type="protein sequence ID" value="SFT19121.1"/>
    <property type="molecule type" value="Genomic_DNA"/>
</dbReference>
<dbReference type="Proteomes" id="UP000198785">
    <property type="component" value="Unassembled WGS sequence"/>
</dbReference>
<dbReference type="STRING" id="683125.SAMN05660206_1212"/>
<dbReference type="RefSeq" id="WP_093367784.1">
    <property type="nucleotide sequence ID" value="NZ_FOZZ01000021.1"/>
</dbReference>
<proteinExistence type="predicted"/>
<evidence type="ECO:0008006" key="4">
    <source>
        <dbReference type="Google" id="ProtNLM"/>
    </source>
</evidence>
<evidence type="ECO:0000313" key="3">
    <source>
        <dbReference type="Proteomes" id="UP000198785"/>
    </source>
</evidence>